<dbReference type="AlphaFoldDB" id="A0A0F0L3Q7"/>
<accession>A0A0F0L3Q7</accession>
<dbReference type="EMBL" id="JYIW01000026">
    <property type="protein sequence ID" value="KJL27778.1"/>
    <property type="molecule type" value="Genomic_DNA"/>
</dbReference>
<dbReference type="InterPro" id="IPR006665">
    <property type="entry name" value="OmpA-like"/>
</dbReference>
<keyword evidence="4 9" id="KW-0812">Transmembrane</keyword>
<evidence type="ECO:0000256" key="6">
    <source>
        <dbReference type="ARBA" id="ARBA00023136"/>
    </source>
</evidence>
<protein>
    <submittedName>
        <fullName evidence="11">Motility protein B</fullName>
    </submittedName>
</protein>
<evidence type="ECO:0000313" key="12">
    <source>
        <dbReference type="Proteomes" id="UP000033640"/>
    </source>
</evidence>
<dbReference type="InterPro" id="IPR050330">
    <property type="entry name" value="Bact_OuterMem_StrucFunc"/>
</dbReference>
<dbReference type="Gene3D" id="3.30.1330.60">
    <property type="entry name" value="OmpA-like domain"/>
    <property type="match status" value="1"/>
</dbReference>
<evidence type="ECO:0000256" key="9">
    <source>
        <dbReference type="SAM" id="Phobius"/>
    </source>
</evidence>
<dbReference type="PANTHER" id="PTHR30329">
    <property type="entry name" value="STATOR ELEMENT OF FLAGELLAR MOTOR COMPLEX"/>
    <property type="match status" value="1"/>
</dbReference>
<sequence>MSTARRGSRRGHEDDAHDEPDERWAVSYADMVTVLMCLFIVLFAVSNVDKTKFELLANSLATGFGQEETTTGGADISEGLVIPPEMEDEQGEADLTTRAAAEYESLEGLRERIRASLAAQGLQDTVSFAIDDRGLKVGLVGAETFFGDNSTDLSAKADGVLDAIGDVLATVDNQVSVEGHADRRLAADPYPTNWELSGGRATQVARFLVEHETIAGARVKATAFSDTRPLVDGDSPEALASNRRVDIVVESNEEDQVRALLPALAEAAGTS</sequence>
<reference evidence="11 12" key="1">
    <citation type="submission" date="2015-02" db="EMBL/GenBank/DDBJ databases">
        <title>Draft genome sequences of ten Microbacterium spp. with emphasis on heavy metal contaminated environments.</title>
        <authorList>
            <person name="Corretto E."/>
        </authorList>
    </citation>
    <scope>NUCLEOTIDE SEQUENCE [LARGE SCALE GENOMIC DNA]</scope>
    <source>
        <strain evidence="11 12">BEL4b</strain>
    </source>
</reference>
<dbReference type="Proteomes" id="UP000033640">
    <property type="component" value="Unassembled WGS sequence"/>
</dbReference>
<dbReference type="PROSITE" id="PS51123">
    <property type="entry name" value="OMPA_2"/>
    <property type="match status" value="1"/>
</dbReference>
<dbReference type="RefSeq" id="WP_045280144.1">
    <property type="nucleotide sequence ID" value="NZ_CAKKLT010000011.1"/>
</dbReference>
<feature type="compositionally biased region" description="Basic and acidic residues" evidence="8">
    <location>
        <begin position="10"/>
        <end position="20"/>
    </location>
</feature>
<evidence type="ECO:0000256" key="3">
    <source>
        <dbReference type="ARBA" id="ARBA00022475"/>
    </source>
</evidence>
<dbReference type="PANTHER" id="PTHR30329:SF20">
    <property type="entry name" value="EXPORTED PROTEIN"/>
    <property type="match status" value="1"/>
</dbReference>
<evidence type="ECO:0000256" key="2">
    <source>
        <dbReference type="ARBA" id="ARBA00008914"/>
    </source>
</evidence>
<dbReference type="Pfam" id="PF13677">
    <property type="entry name" value="MotB_plug"/>
    <property type="match status" value="1"/>
</dbReference>
<evidence type="ECO:0000259" key="10">
    <source>
        <dbReference type="PROSITE" id="PS51123"/>
    </source>
</evidence>
<evidence type="ECO:0000256" key="8">
    <source>
        <dbReference type="SAM" id="MobiDB-lite"/>
    </source>
</evidence>
<feature type="domain" description="OmpA-like" evidence="10">
    <location>
        <begin position="133"/>
        <end position="253"/>
    </location>
</feature>
<evidence type="ECO:0000256" key="4">
    <source>
        <dbReference type="ARBA" id="ARBA00022692"/>
    </source>
</evidence>
<evidence type="ECO:0000313" key="11">
    <source>
        <dbReference type="EMBL" id="KJL27778.1"/>
    </source>
</evidence>
<evidence type="ECO:0000256" key="5">
    <source>
        <dbReference type="ARBA" id="ARBA00022989"/>
    </source>
</evidence>
<dbReference type="Pfam" id="PF00691">
    <property type="entry name" value="OmpA"/>
    <property type="match status" value="1"/>
</dbReference>
<proteinExistence type="inferred from homology"/>
<keyword evidence="6 7" id="KW-0472">Membrane</keyword>
<dbReference type="InterPro" id="IPR025713">
    <property type="entry name" value="MotB-like_N_dom"/>
</dbReference>
<evidence type="ECO:0000256" key="1">
    <source>
        <dbReference type="ARBA" id="ARBA00004162"/>
    </source>
</evidence>
<feature type="region of interest" description="Disordered" evidence="8">
    <location>
        <begin position="1"/>
        <end position="20"/>
    </location>
</feature>
<organism evidence="11 12">
    <name type="scientific">Microbacterium oxydans</name>
    <dbReference type="NCBI Taxonomy" id="82380"/>
    <lineage>
        <taxon>Bacteria</taxon>
        <taxon>Bacillati</taxon>
        <taxon>Actinomycetota</taxon>
        <taxon>Actinomycetes</taxon>
        <taxon>Micrococcales</taxon>
        <taxon>Microbacteriaceae</taxon>
        <taxon>Microbacterium</taxon>
    </lineage>
</organism>
<comment type="subcellular location">
    <subcellularLocation>
        <location evidence="1">Cell membrane</location>
        <topology evidence="1">Single-pass membrane protein</topology>
    </subcellularLocation>
</comment>
<dbReference type="SUPFAM" id="SSF103088">
    <property type="entry name" value="OmpA-like"/>
    <property type="match status" value="1"/>
</dbReference>
<dbReference type="InterPro" id="IPR036737">
    <property type="entry name" value="OmpA-like_sf"/>
</dbReference>
<dbReference type="CDD" id="cd07185">
    <property type="entry name" value="OmpA_C-like"/>
    <property type="match status" value="1"/>
</dbReference>
<gene>
    <name evidence="11" type="primary">motB</name>
    <name evidence="11" type="ORF">RS83_02832</name>
</gene>
<evidence type="ECO:0000256" key="7">
    <source>
        <dbReference type="PROSITE-ProRule" id="PRU00473"/>
    </source>
</evidence>
<keyword evidence="3" id="KW-1003">Cell membrane</keyword>
<keyword evidence="5 9" id="KW-1133">Transmembrane helix</keyword>
<name>A0A0F0L3Q7_9MICO</name>
<comment type="caution">
    <text evidence="11">The sequence shown here is derived from an EMBL/GenBank/DDBJ whole genome shotgun (WGS) entry which is preliminary data.</text>
</comment>
<dbReference type="GO" id="GO:0005886">
    <property type="term" value="C:plasma membrane"/>
    <property type="evidence" value="ECO:0007669"/>
    <property type="project" value="UniProtKB-SubCell"/>
</dbReference>
<comment type="similarity">
    <text evidence="2">Belongs to the MotB family.</text>
</comment>
<dbReference type="PATRIC" id="fig|82380.11.peg.2869"/>
<feature type="transmembrane region" description="Helical" evidence="9">
    <location>
        <begin position="25"/>
        <end position="45"/>
    </location>
</feature>